<sequence length="167" mass="17487">MKTTTNIKSGSLSEARRDFLKKSGSMAVMSMFGVAFFTSCSTDDPDPNTGGSNNPPANNSGITVSPNAITVDLAVASALAAAGGWTLVTSARVLIVNLGNNNYNALTSVCTHTQCDRNWTFNNNVFTCTCHGSRFNTNGSVVNGPATQPLRTYPASVSNNVLTVDLS</sequence>
<dbReference type="OrthoDB" id="9767869at2"/>
<reference evidence="9" key="1">
    <citation type="submission" date="2017-04" db="EMBL/GenBank/DDBJ databases">
        <authorList>
            <person name="Varghese N."/>
            <person name="Submissions S."/>
        </authorList>
    </citation>
    <scope>NUCLEOTIDE SEQUENCE [LARGE SCALE GENOMIC DNA]</scope>
    <source>
        <strain evidence="9">DSM 16537</strain>
    </source>
</reference>
<evidence type="ECO:0000256" key="2">
    <source>
        <dbReference type="ARBA" id="ARBA00022723"/>
    </source>
</evidence>
<dbReference type="SUPFAM" id="SSF50022">
    <property type="entry name" value="ISP domain"/>
    <property type="match status" value="1"/>
</dbReference>
<dbReference type="PRINTS" id="PR00162">
    <property type="entry name" value="RIESKE"/>
</dbReference>
<dbReference type="InterPro" id="IPR036922">
    <property type="entry name" value="Rieske_2Fe-2S_sf"/>
</dbReference>
<keyword evidence="1" id="KW-0001">2Fe-2S</keyword>
<dbReference type="STRING" id="758820.SAMN00777080_3945"/>
<dbReference type="InterPro" id="IPR005805">
    <property type="entry name" value="Rieske_Fe-S_prot_C"/>
</dbReference>
<dbReference type="AlphaFoldDB" id="A0A1W2H8U9"/>
<dbReference type="CDD" id="cd03467">
    <property type="entry name" value="Rieske"/>
    <property type="match status" value="1"/>
</dbReference>
<evidence type="ECO:0000313" key="9">
    <source>
        <dbReference type="Proteomes" id="UP000192333"/>
    </source>
</evidence>
<keyword evidence="4" id="KW-0411">Iron-sulfur</keyword>
<proteinExistence type="predicted"/>
<organism evidence="8 9">
    <name type="scientific">Aquiflexum balticum DSM 16537</name>
    <dbReference type="NCBI Taxonomy" id="758820"/>
    <lineage>
        <taxon>Bacteria</taxon>
        <taxon>Pseudomonadati</taxon>
        <taxon>Bacteroidota</taxon>
        <taxon>Cytophagia</taxon>
        <taxon>Cytophagales</taxon>
        <taxon>Cyclobacteriaceae</taxon>
        <taxon>Aquiflexum</taxon>
    </lineage>
</organism>
<dbReference type="RefSeq" id="WP_084122032.1">
    <property type="nucleotide sequence ID" value="NZ_LT838813.1"/>
</dbReference>
<evidence type="ECO:0000256" key="3">
    <source>
        <dbReference type="ARBA" id="ARBA00023004"/>
    </source>
</evidence>
<dbReference type="InterPro" id="IPR014349">
    <property type="entry name" value="Rieske_Fe-S_prot"/>
</dbReference>
<accession>A0A1W2H8U9</accession>
<dbReference type="InterPro" id="IPR017941">
    <property type="entry name" value="Rieske_2Fe-2S"/>
</dbReference>
<dbReference type="Gene3D" id="2.102.10.10">
    <property type="entry name" value="Rieske [2Fe-2S] iron-sulphur domain"/>
    <property type="match status" value="1"/>
</dbReference>
<dbReference type="GO" id="GO:0046872">
    <property type="term" value="F:metal ion binding"/>
    <property type="evidence" value="ECO:0007669"/>
    <property type="project" value="UniProtKB-KW"/>
</dbReference>
<evidence type="ECO:0000259" key="7">
    <source>
        <dbReference type="PROSITE" id="PS51296"/>
    </source>
</evidence>
<protein>
    <submittedName>
        <fullName evidence="8">Rieske Fe-S protein</fullName>
    </submittedName>
</protein>
<gene>
    <name evidence="8" type="ORF">SAMN00777080_3945</name>
</gene>
<evidence type="ECO:0000256" key="4">
    <source>
        <dbReference type="ARBA" id="ARBA00023014"/>
    </source>
</evidence>
<evidence type="ECO:0000256" key="1">
    <source>
        <dbReference type="ARBA" id="ARBA00022714"/>
    </source>
</evidence>
<keyword evidence="3" id="KW-0408">Iron</keyword>
<comment type="cofactor">
    <cofactor evidence="6">
        <name>[2Fe-2S] cluster</name>
        <dbReference type="ChEBI" id="CHEBI:190135"/>
    </cofactor>
</comment>
<keyword evidence="9" id="KW-1185">Reference proteome</keyword>
<keyword evidence="5" id="KW-1015">Disulfide bond</keyword>
<keyword evidence="2" id="KW-0479">Metal-binding</keyword>
<evidence type="ECO:0000256" key="6">
    <source>
        <dbReference type="ARBA" id="ARBA00034078"/>
    </source>
</evidence>
<evidence type="ECO:0000313" key="8">
    <source>
        <dbReference type="EMBL" id="SMD45297.1"/>
    </source>
</evidence>
<dbReference type="Pfam" id="PF00355">
    <property type="entry name" value="Rieske"/>
    <property type="match status" value="1"/>
</dbReference>
<dbReference type="Proteomes" id="UP000192333">
    <property type="component" value="Chromosome I"/>
</dbReference>
<evidence type="ECO:0000256" key="5">
    <source>
        <dbReference type="ARBA" id="ARBA00023157"/>
    </source>
</evidence>
<dbReference type="EMBL" id="LT838813">
    <property type="protein sequence ID" value="SMD45297.1"/>
    <property type="molecule type" value="Genomic_DNA"/>
</dbReference>
<dbReference type="GO" id="GO:0016020">
    <property type="term" value="C:membrane"/>
    <property type="evidence" value="ECO:0007669"/>
    <property type="project" value="InterPro"/>
</dbReference>
<feature type="domain" description="Rieske" evidence="7">
    <location>
        <begin position="93"/>
        <end position="164"/>
    </location>
</feature>
<name>A0A1W2H8U9_9BACT</name>
<dbReference type="GO" id="GO:0051537">
    <property type="term" value="F:2 iron, 2 sulfur cluster binding"/>
    <property type="evidence" value="ECO:0007669"/>
    <property type="project" value="UniProtKB-KW"/>
</dbReference>
<dbReference type="PANTHER" id="PTHR10134">
    <property type="entry name" value="CYTOCHROME B-C1 COMPLEX SUBUNIT RIESKE, MITOCHONDRIAL"/>
    <property type="match status" value="1"/>
</dbReference>
<dbReference type="PROSITE" id="PS51296">
    <property type="entry name" value="RIESKE"/>
    <property type="match status" value="1"/>
</dbReference>